<sequence length="58" mass="6428">MRVRKVPEYVLLHSPYAGIIQQVQMVNDGLVAILSVCIHKLPCVSYSSTSKSTLILVK</sequence>
<keyword evidence="2" id="KW-1185">Reference proteome</keyword>
<organism evidence="1 2">
    <name type="scientific">Bacillus cereus (strain ATCC 14579 / DSM 31 / CCUG 7414 / JCM 2152 / NBRC 15305 / NCIMB 9373 / NCTC 2599 / NRRL B-3711)</name>
    <dbReference type="NCBI Taxonomy" id="226900"/>
    <lineage>
        <taxon>Bacteria</taxon>
        <taxon>Bacillati</taxon>
        <taxon>Bacillota</taxon>
        <taxon>Bacilli</taxon>
        <taxon>Bacillales</taxon>
        <taxon>Bacillaceae</taxon>
        <taxon>Bacillus</taxon>
        <taxon>Bacillus cereus group</taxon>
    </lineage>
</organism>
<evidence type="ECO:0000313" key="2">
    <source>
        <dbReference type="Proteomes" id="UP000001417"/>
    </source>
</evidence>
<name>Q81IH0_BACCR</name>
<gene>
    <name evidence="1" type="ordered locus">BC_0418</name>
</gene>
<proteinExistence type="predicted"/>
<protein>
    <submittedName>
        <fullName evidence="1">Uncharacterized protein</fullName>
    </submittedName>
</protein>
<dbReference type="AlphaFoldDB" id="Q81IH0"/>
<accession>Q81IH0</accession>
<dbReference type="KEGG" id="bce:BC0418"/>
<dbReference type="EMBL" id="AE016877">
    <property type="protein sequence ID" value="AAP07458.1"/>
    <property type="molecule type" value="Genomic_DNA"/>
</dbReference>
<evidence type="ECO:0000313" key="1">
    <source>
        <dbReference type="EMBL" id="AAP07458.1"/>
    </source>
</evidence>
<reference evidence="1 2" key="1">
    <citation type="journal article" date="2003" name="Nature">
        <title>Genome sequence of Bacillus cereus and comparative analysis with Bacillus anthracis.</title>
        <authorList>
            <person name="Ivanova N."/>
            <person name="Sorokin A."/>
            <person name="Anderson I."/>
            <person name="Galleron N."/>
            <person name="Candelon B."/>
            <person name="Kapatral V."/>
            <person name="Bhattacharyya A."/>
            <person name="Reznik G."/>
            <person name="Mikhailova N."/>
            <person name="Lapidus A."/>
            <person name="Chu L."/>
            <person name="Mazur M."/>
            <person name="Goltsman E."/>
            <person name="Larsen N."/>
            <person name="D'Souza M."/>
            <person name="Walunas T."/>
            <person name="Grechkin Y."/>
            <person name="Pusch G."/>
            <person name="Haselkorn R."/>
            <person name="Fonstein M."/>
            <person name="Ehrlich S.D."/>
            <person name="Overbeek R."/>
            <person name="Kyrpides N."/>
        </authorList>
    </citation>
    <scope>NUCLEOTIDE SEQUENCE [LARGE SCALE GENOMIC DNA]</scope>
    <source>
        <strain evidence="2">ATCC 14579 / DSM 31 / CCUG 7414 / JCM 2152 / NBRC 15305 / NCIMB 9373 / NCTC 2599 / NRRL B-3711</strain>
    </source>
</reference>
<dbReference type="HOGENOM" id="CLU_2969701_0_0_9"/>
<dbReference type="Proteomes" id="UP000001417">
    <property type="component" value="Chromosome"/>
</dbReference>